<keyword evidence="3" id="KW-0812">Transmembrane</keyword>
<dbReference type="SMART" id="SM00364">
    <property type="entry name" value="LRR_BAC"/>
    <property type="match status" value="2"/>
</dbReference>
<evidence type="ECO:0000256" key="2">
    <source>
        <dbReference type="SAM" id="MobiDB-lite"/>
    </source>
</evidence>
<sequence length="1817" mass="202521">MDDFHSSALAPHRRSAASRQLQTTGATDGLTRDVADDVLANSTMLHAYSDWFKPSAKYRNPPPTVDKGASAYVLKLRLLQKYLPFGEDRVMPGTSMRALVGSHGANETAMTEPVIHEDCTVCEEDARGPLRQFIRSLDVEMRGVKMGSFFRVCDLPFIVCVRFRTARAALPTTDEVESWAGGGDGMVDGYIMVLDPDHEAQLIFPDGGVRFPTSFYDLRGLLGVVLMNAPFNGSLSERIGEMLQLRLLYVDRSQLSGPLPDAIVSLPDLRGLYVDDTHLEGTLPPSFHTMFDRSLEALSLIRNPLGFDMHSLFHGQEANSSAPAPPHQCTTLRIARLLGESITGSLEGAFDGCESLELFHMRNTAIIGGLPALEDMHNLHTFRLENCENVTGTIPAVYGNVTSLRDFRIIKSRGIRGAIPDSINNLTDLRILSISITRVNKLPATLEGLQRLWDLDLSRNRLSGVIPAWLSRMRGLRSMRLDNNGFEDFEGDWRMPPKLEWLHVSKNSLSRIPPNWRRLETIKTLFLSDNRIGDQLTWGRHSLGLRTITSPSAHIVAEILANPPPYWPSIETLTISRNGLNTTIDEFLMPWSFQSSLVALYSLQNGLHGALTPSGVTVIDLEHVLSAGLLDRPAFQRYKRSFMAAYRLQENATSMSMVDPKASDEPVEVDDFVDDGSVVDVEKLDYSVTVADLYPDINLRAQKGFEKLAWFGVNYNEIEEIRDGWYSLPNNLQRLHIAGNRLRRMIRHTEPPEYLWYTRHNWKLLGRANLQKNPDLRIKDIRPHEGRPCSGGSTEDLYADLYGYGPLNGTDGVECTRLCHDSQILKVDNTVNEEVLCRCLPGYAGHGLNCTKCPAGSFSNREVGTQMCKQCPDDAGSDEGSAACYCRLGYEKQGNEPCEPCTAGSVGVRTGGSDGSRDTWICQDCLPGLDCSVPINYNASVLLGFFQLTVQLQSTGSSDNAPRHVTTYGAGLTVLPVVFPCPLPSSCKGTDKSNGLNICSAGHEGLTCNRCKEGFSRQTLRQLCTRCAPLWLIVIVNVLLVFAALIAIFILTALAGRAASSVRAEVPSQLIKIGLSHITAVCGLTFLVFDESLWGDQISSLVGSFFAWDGGVAQSYQIWECLLKPYVGDKCVLYRHAIWLALPLVWLTVVPLIATCFDRVRDAFRSRRRIDTDESTSFSTNAYLRALSAPPSVTNGNADTAAAHVPHQRSVTFQEDSRIEPSSQLSLAGPRKSGRWWQWLDNRGAMMVVVLTFVHPTVTRNMLALLRCRWYPYVDDVISIPPGESVSLLPTDPMDDMRPRMDLDSRVICRSAEHAPFLWIAVAGLLMWTFAPVLCGVAFLWQHRERLQDHHMRRRVGFLYVGYRKNLFYWDFVLAMRRVLVLLIAQQATAQPRQQLLGWTVVAAVCLALQLSVWPFDRGSMDILNRSEMRGLLVWLVSLFVMHFVVMLPEGTSSVLTLGLVLVVIVTNLVHYIMLTMQICRYGLLQVGYRYMAVTDRNKAFDRAVSWLIHREKKRKKRRRIAPKVFYDWSSAALSADDPPAASVGCHPSVGRPVHRVSVAMQLTHEFLWSHAFLAQSLRQKPVKARSRRQDHVVVHLPRPDDRTVTGLRHMRTRDLSHAFRFQCSEKCQLSAFEADKASSDRPGGPSVIETQPADSAVASVTSPGITLYDLQANVYYVVDELVSREQMHQTELRRRADGCDLEKVDSEASTHQQGAGGWRGLYEAFRKAKRALIENGSPPGAIPELLVSLAPTLVETPCGDVDVPISDAPSPVSSTQSRRSSSHTAAFTPPCHHLMRVDWHRLSSDEKDSVATWMMP</sequence>
<feature type="transmembrane region" description="Helical" evidence="3">
    <location>
        <begin position="1367"/>
        <end position="1384"/>
    </location>
</feature>
<dbReference type="SUPFAM" id="SSF52047">
    <property type="entry name" value="RNI-like"/>
    <property type="match status" value="1"/>
</dbReference>
<dbReference type="PANTHER" id="PTHR48060">
    <property type="entry name" value="DNA DAMAGE-REPAIR/TOLERATION PROTEIN DRT100"/>
    <property type="match status" value="1"/>
</dbReference>
<evidence type="ECO:0000313" key="5">
    <source>
        <dbReference type="EMBL" id="CEM19917.1"/>
    </source>
</evidence>
<feature type="transmembrane region" description="Helical" evidence="3">
    <location>
        <begin position="1030"/>
        <end position="1058"/>
    </location>
</feature>
<keyword evidence="3" id="KW-1133">Transmembrane helix</keyword>
<dbReference type="VEuPathDB" id="CryptoDB:Vbra_6004"/>
<evidence type="ECO:0000256" key="3">
    <source>
        <dbReference type="SAM" id="Phobius"/>
    </source>
</evidence>
<keyword evidence="3" id="KW-0472">Membrane</keyword>
<organism evidence="5 6">
    <name type="scientific">Vitrella brassicaformis (strain CCMP3155)</name>
    <dbReference type="NCBI Taxonomy" id="1169540"/>
    <lineage>
        <taxon>Eukaryota</taxon>
        <taxon>Sar</taxon>
        <taxon>Alveolata</taxon>
        <taxon>Colpodellida</taxon>
        <taxon>Vitrellaceae</taxon>
        <taxon>Vitrella</taxon>
    </lineage>
</organism>
<evidence type="ECO:0000259" key="4">
    <source>
        <dbReference type="PROSITE" id="PS01186"/>
    </source>
</evidence>
<feature type="transmembrane region" description="Helical" evidence="3">
    <location>
        <begin position="1455"/>
        <end position="1475"/>
    </location>
</feature>
<dbReference type="Gene3D" id="2.10.50.10">
    <property type="entry name" value="Tumor Necrosis Factor Receptor, subunit A, domain 2"/>
    <property type="match status" value="1"/>
</dbReference>
<keyword evidence="1" id="KW-0732">Signal</keyword>
<dbReference type="PhylomeDB" id="A0A0G4FX10"/>
<feature type="transmembrane region" description="Helical" evidence="3">
    <location>
        <begin position="1317"/>
        <end position="1341"/>
    </location>
</feature>
<dbReference type="InParanoid" id="A0A0G4FX10"/>
<reference evidence="5 6" key="1">
    <citation type="submission" date="2014-11" db="EMBL/GenBank/DDBJ databases">
        <authorList>
            <person name="Zhu J."/>
            <person name="Qi W."/>
            <person name="Song R."/>
        </authorList>
    </citation>
    <scope>NUCLEOTIDE SEQUENCE [LARGE SCALE GENOMIC DNA]</scope>
</reference>
<dbReference type="Pfam" id="PF13855">
    <property type="entry name" value="LRR_8"/>
    <property type="match status" value="1"/>
</dbReference>
<evidence type="ECO:0000256" key="1">
    <source>
        <dbReference type="ARBA" id="ARBA00022729"/>
    </source>
</evidence>
<keyword evidence="6" id="KW-1185">Reference proteome</keyword>
<name>A0A0G4FX10_VITBC</name>
<dbReference type="Gene3D" id="3.80.10.10">
    <property type="entry name" value="Ribonuclease Inhibitor"/>
    <property type="match status" value="2"/>
</dbReference>
<dbReference type="Proteomes" id="UP000041254">
    <property type="component" value="Unassembled WGS sequence"/>
</dbReference>
<dbReference type="PROSITE" id="PS01186">
    <property type="entry name" value="EGF_2"/>
    <property type="match status" value="1"/>
</dbReference>
<evidence type="ECO:0000313" key="6">
    <source>
        <dbReference type="Proteomes" id="UP000041254"/>
    </source>
</evidence>
<protein>
    <recommendedName>
        <fullName evidence="4">EGF-like domain-containing protein</fullName>
    </recommendedName>
</protein>
<feature type="transmembrane region" description="Helical" evidence="3">
    <location>
        <begin position="1070"/>
        <end position="1089"/>
    </location>
</feature>
<dbReference type="EMBL" id="CDMY01000520">
    <property type="protein sequence ID" value="CEM19917.1"/>
    <property type="molecule type" value="Genomic_DNA"/>
</dbReference>
<feature type="region of interest" description="Disordered" evidence="2">
    <location>
        <begin position="1765"/>
        <end position="1788"/>
    </location>
</feature>
<dbReference type="InterPro" id="IPR001611">
    <property type="entry name" value="Leu-rich_rpt"/>
</dbReference>
<dbReference type="PANTHER" id="PTHR48060:SF24">
    <property type="entry name" value="NON-SPECIFIC SERINE_THREONINE PROTEIN KINASE"/>
    <property type="match status" value="1"/>
</dbReference>
<gene>
    <name evidence="5" type="ORF">Vbra_6004</name>
</gene>
<feature type="transmembrane region" description="Helical" evidence="3">
    <location>
        <begin position="1396"/>
        <end position="1416"/>
    </location>
</feature>
<dbReference type="OrthoDB" id="431631at2759"/>
<dbReference type="InterPro" id="IPR000742">
    <property type="entry name" value="EGF"/>
</dbReference>
<proteinExistence type="predicted"/>
<feature type="domain" description="EGF-like" evidence="4">
    <location>
        <begin position="837"/>
        <end position="850"/>
    </location>
</feature>
<feature type="region of interest" description="Disordered" evidence="2">
    <location>
        <begin position="1"/>
        <end position="25"/>
    </location>
</feature>
<feature type="transmembrane region" description="Helical" evidence="3">
    <location>
        <begin position="1432"/>
        <end position="1448"/>
    </location>
</feature>
<accession>A0A0G4FX10</accession>
<feature type="transmembrane region" description="Helical" evidence="3">
    <location>
        <begin position="1137"/>
        <end position="1157"/>
    </location>
</feature>
<feature type="compositionally biased region" description="Low complexity" evidence="2">
    <location>
        <begin position="1770"/>
        <end position="1780"/>
    </location>
</feature>
<dbReference type="InterPro" id="IPR053211">
    <property type="entry name" value="DNA_repair-toleration"/>
</dbReference>
<dbReference type="InterPro" id="IPR032675">
    <property type="entry name" value="LRR_dom_sf"/>
</dbReference>